<keyword evidence="1" id="KW-0472">Membrane</keyword>
<protein>
    <submittedName>
        <fullName evidence="2">Uncharacterized protein</fullName>
    </submittedName>
</protein>
<evidence type="ECO:0000313" key="3">
    <source>
        <dbReference type="Proteomes" id="UP000178930"/>
    </source>
</evidence>
<dbReference type="AlphaFoldDB" id="A0A1G1XUV2"/>
<reference evidence="2 3" key="1">
    <citation type="journal article" date="2016" name="Nat. Commun.">
        <title>Thousands of microbial genomes shed light on interconnected biogeochemical processes in an aquifer system.</title>
        <authorList>
            <person name="Anantharaman K."/>
            <person name="Brown C.T."/>
            <person name="Hug L.A."/>
            <person name="Sharon I."/>
            <person name="Castelle C.J."/>
            <person name="Probst A.J."/>
            <person name="Thomas B.C."/>
            <person name="Singh A."/>
            <person name="Wilkins M.J."/>
            <person name="Karaoz U."/>
            <person name="Brodie E.L."/>
            <person name="Williams K.H."/>
            <person name="Hubbard S.S."/>
            <person name="Banfield J.F."/>
        </authorList>
    </citation>
    <scope>NUCLEOTIDE SEQUENCE [LARGE SCALE GENOMIC DNA]</scope>
</reference>
<evidence type="ECO:0000313" key="2">
    <source>
        <dbReference type="EMBL" id="OGY43067.1"/>
    </source>
</evidence>
<name>A0A1G1XUV2_9BACT</name>
<keyword evidence="1" id="KW-1133">Transmembrane helix</keyword>
<accession>A0A1G1XUV2</accession>
<gene>
    <name evidence="2" type="ORF">A2729_03820</name>
</gene>
<dbReference type="Proteomes" id="UP000178930">
    <property type="component" value="Unassembled WGS sequence"/>
</dbReference>
<dbReference type="STRING" id="1797532.A2729_03820"/>
<comment type="caution">
    <text evidence="2">The sequence shown here is derived from an EMBL/GenBank/DDBJ whole genome shotgun (WGS) entry which is preliminary data.</text>
</comment>
<dbReference type="EMBL" id="MHIB01000045">
    <property type="protein sequence ID" value="OGY43067.1"/>
    <property type="molecule type" value="Genomic_DNA"/>
</dbReference>
<sequence>MENQELISKLKDEILKELNPVKKPKTKFWWGSFSFTLVLIVFAVVSVAQAFSAAAILQKIKNSSIQSASAAPTGQSQNLPTNVSNLPNMVGGC</sequence>
<evidence type="ECO:0000256" key="1">
    <source>
        <dbReference type="SAM" id="Phobius"/>
    </source>
</evidence>
<proteinExistence type="predicted"/>
<organism evidence="2 3">
    <name type="scientific">Candidatus Buchananbacteria bacterium RIFCSPHIGHO2_01_FULL_39_14</name>
    <dbReference type="NCBI Taxonomy" id="1797532"/>
    <lineage>
        <taxon>Bacteria</taxon>
        <taxon>Candidatus Buchananiibacteriota</taxon>
    </lineage>
</organism>
<feature type="transmembrane region" description="Helical" evidence="1">
    <location>
        <begin position="28"/>
        <end position="57"/>
    </location>
</feature>
<keyword evidence="1" id="KW-0812">Transmembrane</keyword>